<gene>
    <name evidence="4" type="ORF">HYPSUDRAFT_59665</name>
</gene>
<dbReference type="PANTHER" id="PTHR31297:SF42">
    <property type="entry name" value="GLYCOSIDE HYDROLASE FAMILY 5 DOMAIN-CONTAINING PROTEIN"/>
    <property type="match status" value="1"/>
</dbReference>
<keyword evidence="3" id="KW-0326">Glycosidase</keyword>
<accession>A0A0D2KH14</accession>
<dbReference type="GO" id="GO:0005576">
    <property type="term" value="C:extracellular region"/>
    <property type="evidence" value="ECO:0007669"/>
    <property type="project" value="TreeGrafter"/>
</dbReference>
<evidence type="ECO:0000256" key="1">
    <source>
        <dbReference type="ARBA" id="ARBA00005641"/>
    </source>
</evidence>
<dbReference type="Gene3D" id="3.20.20.80">
    <property type="entry name" value="Glycosidases"/>
    <property type="match status" value="2"/>
</dbReference>
<dbReference type="OrthoDB" id="62120at2759"/>
<evidence type="ECO:0000313" key="4">
    <source>
        <dbReference type="EMBL" id="KJA13867.1"/>
    </source>
</evidence>
<comment type="similarity">
    <text evidence="1">Belongs to the glycosyl hydrolase 5 (cellulase A) family.</text>
</comment>
<dbReference type="SUPFAM" id="SSF51445">
    <property type="entry name" value="(Trans)glycosidases"/>
    <property type="match status" value="1"/>
</dbReference>
<dbReference type="STRING" id="945553.A0A0D2KH14"/>
<evidence type="ECO:0000256" key="2">
    <source>
        <dbReference type="ARBA" id="ARBA00022801"/>
    </source>
</evidence>
<dbReference type="InterPro" id="IPR017853">
    <property type="entry name" value="GH"/>
</dbReference>
<dbReference type="InterPro" id="IPR050386">
    <property type="entry name" value="Glycosyl_hydrolase_5"/>
</dbReference>
<dbReference type="OMA" id="YANDEWH"/>
<dbReference type="EMBL" id="KN817708">
    <property type="protein sequence ID" value="KJA13867.1"/>
    <property type="molecule type" value="Genomic_DNA"/>
</dbReference>
<reference evidence="5" key="1">
    <citation type="submission" date="2014-04" db="EMBL/GenBank/DDBJ databases">
        <title>Evolutionary Origins and Diversification of the Mycorrhizal Mutualists.</title>
        <authorList>
            <consortium name="DOE Joint Genome Institute"/>
            <consortium name="Mycorrhizal Genomics Consortium"/>
            <person name="Kohler A."/>
            <person name="Kuo A."/>
            <person name="Nagy L.G."/>
            <person name="Floudas D."/>
            <person name="Copeland A."/>
            <person name="Barry K.W."/>
            <person name="Cichocki N."/>
            <person name="Veneault-Fourrey C."/>
            <person name="LaButti K."/>
            <person name="Lindquist E.A."/>
            <person name="Lipzen A."/>
            <person name="Lundell T."/>
            <person name="Morin E."/>
            <person name="Murat C."/>
            <person name="Riley R."/>
            <person name="Ohm R."/>
            <person name="Sun H."/>
            <person name="Tunlid A."/>
            <person name="Henrissat B."/>
            <person name="Grigoriev I.V."/>
            <person name="Hibbett D.S."/>
            <person name="Martin F."/>
        </authorList>
    </citation>
    <scope>NUCLEOTIDE SEQUENCE [LARGE SCALE GENOMIC DNA]</scope>
    <source>
        <strain evidence="5">FD-334 SS-4</strain>
    </source>
</reference>
<dbReference type="AlphaFoldDB" id="A0A0D2KH14"/>
<name>A0A0D2KH14_HYPSF</name>
<evidence type="ECO:0000256" key="3">
    <source>
        <dbReference type="ARBA" id="ARBA00023295"/>
    </source>
</evidence>
<keyword evidence="2 4" id="KW-0378">Hydrolase</keyword>
<dbReference type="GO" id="GO:0009251">
    <property type="term" value="P:glucan catabolic process"/>
    <property type="evidence" value="ECO:0007669"/>
    <property type="project" value="TreeGrafter"/>
</dbReference>
<organism evidence="4 5">
    <name type="scientific">Hypholoma sublateritium (strain FD-334 SS-4)</name>
    <dbReference type="NCBI Taxonomy" id="945553"/>
    <lineage>
        <taxon>Eukaryota</taxon>
        <taxon>Fungi</taxon>
        <taxon>Dikarya</taxon>
        <taxon>Basidiomycota</taxon>
        <taxon>Agaricomycotina</taxon>
        <taxon>Agaricomycetes</taxon>
        <taxon>Agaricomycetidae</taxon>
        <taxon>Agaricales</taxon>
        <taxon>Agaricineae</taxon>
        <taxon>Strophariaceae</taxon>
        <taxon>Hypholoma</taxon>
    </lineage>
</organism>
<proteinExistence type="inferred from homology"/>
<keyword evidence="5" id="KW-1185">Reference proteome</keyword>
<sequence length="309" mass="35001">MRRVYATPGRAGLNYVRIPIGHWILDVALDEPYITGQLPYLLKAVEWAEKYGVHVIIAPHGAPGSQNGFINSGHFRDAAYWHTNVTNVARTNALMECLAAMFVHKTDVVSVIQVMNENPGLSPRKKRSDFMVMLHDGFQRLSYWDKFMPSSEYEGVMMDTHIYQMFNDRDARMTHAEHIQRACQNASIMAQSPIPLTIIREWTATNNDCAPHLLSRFQGSRYDGTLNGTTAVGSCAGLTGSAAAFSAEYKEFMRQYWEAQTQAYERGGAGWVMWTWKMEHADEWSYQAGLANGWIPQDPIDYKYPNICG</sequence>
<dbReference type="PANTHER" id="PTHR31297">
    <property type="entry name" value="GLUCAN ENDO-1,6-BETA-GLUCOSIDASE B"/>
    <property type="match status" value="1"/>
</dbReference>
<dbReference type="GO" id="GO:0008422">
    <property type="term" value="F:beta-glucosidase activity"/>
    <property type="evidence" value="ECO:0007669"/>
    <property type="project" value="TreeGrafter"/>
</dbReference>
<evidence type="ECO:0000313" key="5">
    <source>
        <dbReference type="Proteomes" id="UP000054270"/>
    </source>
</evidence>
<dbReference type="GO" id="GO:0009986">
    <property type="term" value="C:cell surface"/>
    <property type="evidence" value="ECO:0007669"/>
    <property type="project" value="TreeGrafter"/>
</dbReference>
<protein>
    <submittedName>
        <fullName evidence="4">Glycoside hydrolase family 5 protein</fullName>
    </submittedName>
</protein>
<dbReference type="Proteomes" id="UP000054270">
    <property type="component" value="Unassembled WGS sequence"/>
</dbReference>